<organism evidence="1 2">
    <name type="scientific">Uncinula necator</name>
    <name type="common">Grape powdery mildew</name>
    <dbReference type="NCBI Taxonomy" id="52586"/>
    <lineage>
        <taxon>Eukaryota</taxon>
        <taxon>Fungi</taxon>
        <taxon>Dikarya</taxon>
        <taxon>Ascomycota</taxon>
        <taxon>Pezizomycotina</taxon>
        <taxon>Leotiomycetes</taxon>
        <taxon>Erysiphales</taxon>
        <taxon>Erysiphaceae</taxon>
        <taxon>Erysiphe</taxon>
    </lineage>
</organism>
<evidence type="ECO:0000313" key="1">
    <source>
        <dbReference type="EMBL" id="KHJ31829.1"/>
    </source>
</evidence>
<dbReference type="HOGENOM" id="CLU_001650_6_2_1"/>
<dbReference type="Proteomes" id="UP000030854">
    <property type="component" value="Unassembled WGS sequence"/>
</dbReference>
<evidence type="ECO:0000313" key="2">
    <source>
        <dbReference type="Proteomes" id="UP000030854"/>
    </source>
</evidence>
<gene>
    <name evidence="1" type="ORF">EV44_g4170</name>
</gene>
<protein>
    <submittedName>
        <fullName evidence="1">Uncharacterized protein</fullName>
    </submittedName>
</protein>
<dbReference type="OMA" id="EDASHQM"/>
<proteinExistence type="predicted"/>
<dbReference type="PANTHER" id="PTHR11439">
    <property type="entry name" value="GAG-POL-RELATED RETROTRANSPOSON"/>
    <property type="match status" value="1"/>
</dbReference>
<dbReference type="EMBL" id="JNVN01002547">
    <property type="protein sequence ID" value="KHJ31829.1"/>
    <property type="molecule type" value="Genomic_DNA"/>
</dbReference>
<keyword evidence="2" id="KW-1185">Reference proteome</keyword>
<dbReference type="PANTHER" id="PTHR11439:SF483">
    <property type="entry name" value="PEPTIDE SYNTHASE GLIP-LIKE, PUTATIVE (AFU_ORTHOLOGUE AFUA_3G12920)-RELATED"/>
    <property type="match status" value="1"/>
</dbReference>
<accession>A0A0B1P5B6</accession>
<dbReference type="AlphaFoldDB" id="A0A0B1P5B6"/>
<sequence>MLALKHLIRYVSRTKSASLFFSSQGTPNLTASSDSSWGSITSSKGTSGILFLINNTPIAWWSNKQTVTAQSTCEAEYAALSKLAVAAQWIKPLYEELFLINSSPIVTEIDNTAALITANSTKIPARNRHFLMREETVRETVKNNIIKLKYTPTNDCKADGLTKALQRLKHNTFCTQIKLDLKHTALRGV</sequence>
<comment type="caution">
    <text evidence="1">The sequence shown here is derived from an EMBL/GenBank/DDBJ whole genome shotgun (WGS) entry which is preliminary data.</text>
</comment>
<dbReference type="STRING" id="52586.A0A0B1P5B6"/>
<name>A0A0B1P5B6_UNCNE</name>
<dbReference type="CDD" id="cd09272">
    <property type="entry name" value="RNase_HI_RT_Ty1"/>
    <property type="match status" value="1"/>
</dbReference>
<reference evidence="1 2" key="1">
    <citation type="journal article" date="2014" name="BMC Genomics">
        <title>Adaptive genomic structural variation in the grape powdery mildew pathogen, Erysiphe necator.</title>
        <authorList>
            <person name="Jones L."/>
            <person name="Riaz S."/>
            <person name="Morales-Cruz A."/>
            <person name="Amrine K.C."/>
            <person name="McGuire B."/>
            <person name="Gubler W.D."/>
            <person name="Walker M.A."/>
            <person name="Cantu D."/>
        </authorList>
    </citation>
    <scope>NUCLEOTIDE SEQUENCE [LARGE SCALE GENOMIC DNA]</scope>
    <source>
        <strain evidence="2">c</strain>
    </source>
</reference>